<feature type="coiled-coil region" evidence="11">
    <location>
        <begin position="929"/>
        <end position="989"/>
    </location>
</feature>
<dbReference type="InterPro" id="IPR004868">
    <property type="entry name" value="DNA-dir_DNA_pol_B_mt/vir"/>
</dbReference>
<dbReference type="Gene3D" id="3.90.1600.10">
    <property type="entry name" value="Palm domain of DNA polymerase"/>
    <property type="match status" value="2"/>
</dbReference>
<dbReference type="Gene3D" id="1.10.287.690">
    <property type="entry name" value="Helix hairpin bin"/>
    <property type="match status" value="1"/>
</dbReference>
<protein>
    <recommendedName>
        <fullName evidence="10">DNA polymerase</fullName>
        <ecNumber evidence="10">2.7.7.7</ecNumber>
    </recommendedName>
</protein>
<evidence type="ECO:0000256" key="1">
    <source>
        <dbReference type="ARBA" id="ARBA00004173"/>
    </source>
</evidence>
<gene>
    <name evidence="13" type="primary">orf5</name>
</gene>
<dbReference type="KEGG" id="bna:1466281"/>
<keyword evidence="3 10" id="KW-0808">Transferase</keyword>
<dbReference type="GO" id="GO:0005739">
    <property type="term" value="C:mitochondrion"/>
    <property type="evidence" value="ECO:0007669"/>
    <property type="project" value="UniProtKB-SubCell"/>
</dbReference>
<dbReference type="Pfam" id="PF03175">
    <property type="entry name" value="DNA_pol_B_2"/>
    <property type="match status" value="2"/>
</dbReference>
<dbReference type="GO" id="GO:0003887">
    <property type="term" value="F:DNA-directed DNA polymerase activity"/>
    <property type="evidence" value="ECO:0007669"/>
    <property type="project" value="UniProtKB-KW"/>
</dbReference>
<evidence type="ECO:0000256" key="10">
    <source>
        <dbReference type="RuleBase" id="RU000442"/>
    </source>
</evidence>
<dbReference type="InterPro" id="IPR006172">
    <property type="entry name" value="DNA-dir_DNA_pol_B"/>
</dbReference>
<evidence type="ECO:0000256" key="4">
    <source>
        <dbReference type="ARBA" id="ARBA00022695"/>
    </source>
</evidence>
<keyword evidence="5 10" id="KW-0235">DNA replication</keyword>
<comment type="similarity">
    <text evidence="2 10">Belongs to the DNA polymerase type-B family.</text>
</comment>
<evidence type="ECO:0000256" key="11">
    <source>
        <dbReference type="SAM" id="Coils"/>
    </source>
</evidence>
<dbReference type="GeneID" id="1466281"/>
<dbReference type="GO" id="GO:0006260">
    <property type="term" value="P:DNA replication"/>
    <property type="evidence" value="ECO:0007669"/>
    <property type="project" value="UniProtKB-KW"/>
</dbReference>
<evidence type="ECO:0000256" key="3">
    <source>
        <dbReference type="ARBA" id="ARBA00022679"/>
    </source>
</evidence>
<evidence type="ECO:0000259" key="12">
    <source>
        <dbReference type="Pfam" id="PF03175"/>
    </source>
</evidence>
<sequence>MFKYLATIRVIHNCFQKMNQTTSMLYRCYSNESEFDDSELFSNNIIHFIESCKIIDDDVNSSKKSYSEIFAENNILFFLEFISNLSNYINRLNYYYNTNMKCVNPYDGLIEAYISFNHKYPKYSDIEILSLAVMKLLLKYVYNQNIDGGKFTVGYTMSGINIDRISYILDKSIDLRNTNGEMKPSYGLYMKLIQLMLINAEKYQSSNIYDIRIRVYYQSKNKEQSHINISGLEEKEVNDLLFNIFQSEDFLSIKSSPPIVQSFKKKREIPKYITKVLNKTVKMKAFIVADIETIMYENDKGIHYHVPYAAGFLLIQPDVDVGSIPIHKFESYYSEDLYHDTFLERSDTMMVRFIERISNVSKNQNIKSIYFHNMSKFDGIILMKYYIIFYQDKYNIKALMRNNCLYQLSIYNKGNNLLLYKYMDSLKVLPGTLNNLGKAICPELGSKGSVNHESVKEDNLKFRKSELIDYMIQDIRLLGGIMCKIQANYFRQFDIGITEVLTISSLALLIYRMKYYDMDVFPIYIPSRNEDNFIRRGYYGGHSDVYIKKGENLNYYDVNSLYPYVMKEYPMPGGQPTWHSDFNGKDLNELFGFIEAYVECPTHIHKPFLPYKEHDILRFPTGIWVGVYFSEELKLAKSLGYTIIPIKGYLYEKNDKMVSPFKIFVESLFEKRIEAKKNGDEAMSYVYKTIMNSLYGRFGINPKSLITEICDKKRYDSLVKNIDIEYGMHLEDSYYLVRYYINTELSDDSKWNPPRNSAVQLSAAITAYARIYMYKYISRSDCYYTDTDSVVLQDSLPDEMISSSELGKFKLEHYEIEGIFLAPKSYILKKKGDPNYPIKKHKGVGKDYIDEKWYDDHSSNDNLIDFVDVSTNFKIDHFNFVIMKNKNQYRLNPNIRNKRMPILFLTEEGNQNWLYTKPIHIDKSNELYVRDQKNELEKLELEKENNKLTLKVEKMDELEKEIQFLNLNVEKLTNELLQNQDNINDTSKEE</sequence>
<keyword evidence="13" id="KW-0614">Plasmid</keyword>
<dbReference type="PANTHER" id="PTHR33568:SF3">
    <property type="entry name" value="DNA-DIRECTED DNA POLYMERASE"/>
    <property type="match status" value="1"/>
</dbReference>
<dbReference type="EMBL" id="AB073400">
    <property type="protein sequence ID" value="BAC16364.1"/>
    <property type="molecule type" value="Genomic_DNA"/>
</dbReference>
<evidence type="ECO:0000256" key="8">
    <source>
        <dbReference type="ARBA" id="ARBA00023128"/>
    </source>
</evidence>
<keyword evidence="6 10" id="KW-0239">DNA-directed DNA polymerase</keyword>
<dbReference type="InterPro" id="IPR017964">
    <property type="entry name" value="DNA-dir_DNA_pol_B_CS"/>
</dbReference>
<dbReference type="SUPFAM" id="SSF53098">
    <property type="entry name" value="Ribonuclease H-like"/>
    <property type="match status" value="1"/>
</dbReference>
<reference evidence="13" key="1">
    <citation type="journal article" date="2002" name="Mol. Genet. Genomics">
        <title>Structural features and expression analysis of a linear mitochondrial plasmid in rapeseed (Brassica napus L.).</title>
        <authorList>
            <person name="Handa H."/>
            <person name="Itani K."/>
            <person name="Sato H."/>
        </authorList>
    </citation>
    <scope>NUCLEOTIDE SEQUENCE</scope>
    <source>
        <plasmid evidence="13">linear plasmid</plasmid>
    </source>
</reference>
<dbReference type="PROSITE" id="PS00116">
    <property type="entry name" value="DNA_POLYMERASE_B"/>
    <property type="match status" value="1"/>
</dbReference>
<dbReference type="SUPFAM" id="SSF56672">
    <property type="entry name" value="DNA/RNA polymerases"/>
    <property type="match status" value="1"/>
</dbReference>
<proteinExistence type="inferred from homology"/>
<dbReference type="EC" id="2.7.7.7" evidence="10"/>
<comment type="catalytic activity">
    <reaction evidence="9 10">
        <text>DNA(n) + a 2'-deoxyribonucleoside 5'-triphosphate = DNA(n+1) + diphosphate</text>
        <dbReference type="Rhea" id="RHEA:22508"/>
        <dbReference type="Rhea" id="RHEA-COMP:17339"/>
        <dbReference type="Rhea" id="RHEA-COMP:17340"/>
        <dbReference type="ChEBI" id="CHEBI:33019"/>
        <dbReference type="ChEBI" id="CHEBI:61560"/>
        <dbReference type="ChEBI" id="CHEBI:173112"/>
        <dbReference type="EC" id="2.7.7.7"/>
    </reaction>
</comment>
<evidence type="ECO:0000256" key="7">
    <source>
        <dbReference type="ARBA" id="ARBA00023125"/>
    </source>
</evidence>
<dbReference type="SMART" id="SM00486">
    <property type="entry name" value="POLBc"/>
    <property type="match status" value="1"/>
</dbReference>
<evidence type="ECO:0000313" key="13">
    <source>
        <dbReference type="EMBL" id="BAC16364.1"/>
    </source>
</evidence>
<dbReference type="OrthoDB" id="1110951at2759"/>
<keyword evidence="7 10" id="KW-0238">DNA-binding</keyword>
<dbReference type="InterPro" id="IPR043502">
    <property type="entry name" value="DNA/RNA_pol_sf"/>
</dbReference>
<dbReference type="InterPro" id="IPR012337">
    <property type="entry name" value="RNaseH-like_sf"/>
</dbReference>
<evidence type="ECO:0000256" key="2">
    <source>
        <dbReference type="ARBA" id="ARBA00005755"/>
    </source>
</evidence>
<dbReference type="RefSeq" id="NP_862323.1">
    <property type="nucleotide sequence ID" value="NC_004946.1"/>
</dbReference>
<keyword evidence="8 13" id="KW-0496">Mitochondrion</keyword>
<organism evidence="13">
    <name type="scientific">Brassica napus</name>
    <name type="common">Rape</name>
    <dbReference type="NCBI Taxonomy" id="3708"/>
    <lineage>
        <taxon>Eukaryota</taxon>
        <taxon>Viridiplantae</taxon>
        <taxon>Streptophyta</taxon>
        <taxon>Embryophyta</taxon>
        <taxon>Tracheophyta</taxon>
        <taxon>Spermatophyta</taxon>
        <taxon>Magnoliopsida</taxon>
        <taxon>eudicotyledons</taxon>
        <taxon>Gunneridae</taxon>
        <taxon>Pentapetalae</taxon>
        <taxon>rosids</taxon>
        <taxon>malvids</taxon>
        <taxon>Brassicales</taxon>
        <taxon>Brassicaceae</taxon>
        <taxon>Brassiceae</taxon>
        <taxon>Brassica</taxon>
    </lineage>
</organism>
<evidence type="ECO:0000256" key="5">
    <source>
        <dbReference type="ARBA" id="ARBA00022705"/>
    </source>
</evidence>
<name>Q8HD79_BRANA</name>
<dbReference type="GO" id="GO:0000166">
    <property type="term" value="F:nucleotide binding"/>
    <property type="evidence" value="ECO:0007669"/>
    <property type="project" value="InterPro"/>
</dbReference>
<feature type="domain" description="DNA-directed DNA polymerase family B mitochondria/virus" evidence="12">
    <location>
        <begin position="364"/>
        <end position="462"/>
    </location>
</feature>
<comment type="subcellular location">
    <subcellularLocation>
        <location evidence="1">Mitochondrion</location>
    </subcellularLocation>
</comment>
<dbReference type="PANTHER" id="PTHR33568">
    <property type="entry name" value="DNA POLYMERASE"/>
    <property type="match status" value="1"/>
</dbReference>
<geneLocation type="plasmid" evidence="13">
    <name>linear plasmid</name>
</geneLocation>
<accession>Q8HD79</accession>
<dbReference type="GO" id="GO:0003677">
    <property type="term" value="F:DNA binding"/>
    <property type="evidence" value="ECO:0007669"/>
    <property type="project" value="UniProtKB-KW"/>
</dbReference>
<evidence type="ECO:0000256" key="9">
    <source>
        <dbReference type="ARBA" id="ARBA00049244"/>
    </source>
</evidence>
<dbReference type="PIRSF" id="PIRSF006517">
    <property type="entry name" value="DPol_mt_plasmid"/>
    <property type="match status" value="1"/>
</dbReference>
<keyword evidence="4 10" id="KW-0548">Nucleotidyltransferase</keyword>
<geneLocation type="mitochondrion" evidence="13"/>
<dbReference type="AlphaFoldDB" id="Q8HD79"/>
<evidence type="ECO:0000256" key="6">
    <source>
        <dbReference type="ARBA" id="ARBA00022932"/>
    </source>
</evidence>
<feature type="domain" description="DNA-directed DNA polymerase family B mitochondria/virus" evidence="12">
    <location>
        <begin position="465"/>
        <end position="780"/>
    </location>
</feature>
<dbReference type="InterPro" id="IPR015833">
    <property type="entry name" value="DNA-dir_DNA_pol_B_mt_lin_plsmd"/>
</dbReference>
<dbReference type="InterPro" id="IPR023211">
    <property type="entry name" value="DNA_pol_palm_dom_sf"/>
</dbReference>
<keyword evidence="11" id="KW-0175">Coiled coil</keyword>